<dbReference type="Pfam" id="PF07733">
    <property type="entry name" value="DNA_pol3_alpha"/>
    <property type="match status" value="1"/>
</dbReference>
<dbReference type="InterPro" id="IPR040982">
    <property type="entry name" value="DNA_pol3_finger"/>
</dbReference>
<proteinExistence type="predicted"/>
<evidence type="ECO:0000256" key="3">
    <source>
        <dbReference type="ARBA" id="ARBA00022695"/>
    </source>
</evidence>
<evidence type="ECO:0000256" key="6">
    <source>
        <dbReference type="ARBA" id="ARBA00049244"/>
    </source>
</evidence>
<dbReference type="KEGG" id="vg:23681240"/>
<dbReference type="InterPro" id="IPR011708">
    <property type="entry name" value="DNA_pol3_alpha_NTPase_dom"/>
</dbReference>
<keyword evidence="9" id="KW-1185">Reference proteome</keyword>
<organism evidence="8 9">
    <name type="scientific">Lactobacillus phage Ldl1</name>
    <dbReference type="NCBI Taxonomy" id="1552735"/>
    <lineage>
        <taxon>Viruses</taxon>
        <taxon>Duplodnaviria</taxon>
        <taxon>Heunggongvirae</taxon>
        <taxon>Uroviricota</taxon>
        <taxon>Caudoviricetes</taxon>
        <taxon>Tybeckvirinae</taxon>
        <taxon>Lidleunavirus</taxon>
        <taxon>Lidleunavirus Ldl1</taxon>
    </lineage>
</organism>
<evidence type="ECO:0000259" key="7">
    <source>
        <dbReference type="SMART" id="SM00481"/>
    </source>
</evidence>
<dbReference type="InterPro" id="IPR004805">
    <property type="entry name" value="DnaE2/DnaE/PolC"/>
</dbReference>
<dbReference type="EC" id="2.7.7.7" evidence="1"/>
<evidence type="ECO:0000256" key="4">
    <source>
        <dbReference type="ARBA" id="ARBA00022705"/>
    </source>
</evidence>
<dbReference type="PANTHER" id="PTHR32294">
    <property type="entry name" value="DNA POLYMERASE III SUBUNIT ALPHA"/>
    <property type="match status" value="1"/>
</dbReference>
<evidence type="ECO:0000313" key="8">
    <source>
        <dbReference type="EMBL" id="AIS73895.1"/>
    </source>
</evidence>
<keyword evidence="3" id="KW-0548">Nucleotidyltransferase</keyword>
<name>A0A0A7DN23_9CAUD</name>
<dbReference type="GO" id="GO:0003887">
    <property type="term" value="F:DNA-directed DNA polymerase activity"/>
    <property type="evidence" value="ECO:0007669"/>
    <property type="project" value="UniProtKB-KW"/>
</dbReference>
<dbReference type="EMBL" id="KM514685">
    <property type="protein sequence ID" value="AIS73895.1"/>
    <property type="molecule type" value="Genomic_DNA"/>
</dbReference>
<comment type="catalytic activity">
    <reaction evidence="6">
        <text>DNA(n) + a 2'-deoxyribonucleoside 5'-triphosphate = DNA(n+1) + diphosphate</text>
        <dbReference type="Rhea" id="RHEA:22508"/>
        <dbReference type="Rhea" id="RHEA-COMP:17339"/>
        <dbReference type="Rhea" id="RHEA-COMP:17340"/>
        <dbReference type="ChEBI" id="CHEBI:33019"/>
        <dbReference type="ChEBI" id="CHEBI:61560"/>
        <dbReference type="ChEBI" id="CHEBI:173112"/>
        <dbReference type="EC" id="2.7.7.7"/>
    </reaction>
</comment>
<dbReference type="Pfam" id="PF02811">
    <property type="entry name" value="PHP"/>
    <property type="match status" value="1"/>
</dbReference>
<evidence type="ECO:0000256" key="1">
    <source>
        <dbReference type="ARBA" id="ARBA00012417"/>
    </source>
</evidence>
<sequence>MRFANLHGHSEYSNLRFLDSVIKVDEMIDSAYELGYSAVAITDHEALSGHVKATNYLQANKDKLKDFKIILGNESYLVSEEEMKTAEENKEKFKFNHCLFLVKNKHGHKFLQKQSTLAWSHRHSYRGQERVPSFYGEIEELMKGYKGDVIFSTACISGVFAQNALKYHETRDKKYVDNIIKFFEWAVRVFGKENVCIEAMPSHSEEQYIINEAAWYFANKLGLRYIVTLDAHYINNEQRPAHSALLRSRQADRPLEGYDTARLMSKEELSKYFDKERFDVALKNINDIVEQCENYTFDHTPIIPKSHIPEFTPLLQSGLIVDEQKYDGIARYLHSDSIEDQYYVKLIFDGMKEHKCYNEKYLERVNLELNELWAISQTLNQPMSSYFLAAREFVDTMWESGSIVGYGRGSAGCWVTNYLLNIVQVDAVRFNFPYYRFLSKERVQENTASNYPDIDIDTESNKRQIIVDNVKKRFGKDKVLNFCTFSTLASRNSVLYACRGLGLDKDLGNYLISLIPRDDEGKELDIEEALLGNEKKGIKPNEKLNAEFDKYKNLKETVLELKGLVIGRSEHASALAVFNTPYVEYNASMTTKDGIVVTQFDAEDSELMSAIKFDFLTISSLDRIHEAFDLLMKDGLIQKQKDFRTTFNKYFSVDNLDDSNQDMYDKLFKGEVIEAFQFSAVQGEKGLRQVNARNVNDLVSASALIRLRSDSTEQPLQKYVRFRDNHQEWENEMIENGLASEERKILHELLDDYNGICLSQEKLMLLSMKIAGFNLNEANKIRKAIAKKNPKLQEIQHQHFMEKGLALGRRKEFLDYVWKYCVEIQKGYAFSDVHGLSYVYILVCEMNICEFYGSIYWQTACLNVDSGLSGKEQKNVDYGKIAKAISNLPKGTVLPPDVNHSDLKFTIDKNRILFGLFALSSVSSKEIQTIIDNRPYSSFKSFVEANTDVISQKKMVQLIKSGMFRSFCEDTRQNMIAYVKYAIPRKEKLTTTSLNKIGDYVPEQYQKYVKLYQIKKALKNGLKVDSVLGSFFVDNVPLDYDLEDGQIVVDQKMFNKWFNQEIKPLKDWLKTEEALEVEVRVRRNEFWKQNCLGTVENWFFETLNYYPTDHFLIKTNLKTMFDIRGFDDLPATPQIKAFVGKNKFPIYQTYEIAGTIVDKNNVKKTITLLTTSGVAICKLGDRLFSKLNQVVKNGDTKDDSWLARGTNLVMLGTRNGTEFCVKKVKDATSVLKVVNQGYNVSLQKR</sequence>
<evidence type="ECO:0000313" key="9">
    <source>
        <dbReference type="Proteomes" id="UP000030928"/>
    </source>
</evidence>
<accession>A0A0A7DN23</accession>
<dbReference type="Gene3D" id="3.20.20.140">
    <property type="entry name" value="Metal-dependent hydrolases"/>
    <property type="match status" value="1"/>
</dbReference>
<dbReference type="InterPro" id="IPR029460">
    <property type="entry name" value="DNAPol_HHH"/>
</dbReference>
<evidence type="ECO:0000256" key="2">
    <source>
        <dbReference type="ARBA" id="ARBA00022679"/>
    </source>
</evidence>
<dbReference type="Pfam" id="PF14579">
    <property type="entry name" value="HHH_6"/>
    <property type="match status" value="1"/>
</dbReference>
<feature type="domain" description="Polymerase/histidinol phosphatase N-terminal" evidence="7">
    <location>
        <begin position="4"/>
        <end position="79"/>
    </location>
</feature>
<reference evidence="8 9" key="1">
    <citation type="journal article" date="2014" name="Appl. Environ. Microbiol.">
        <title>Genome and proteome analysis of bacteriophage Ldl1 reveals the existence of a novel phage group infecting Lactobacillus delbrueckii subsp. Lactis.</title>
        <authorList>
            <person name="Casey E."/>
            <person name="Mahony J."/>
            <person name="Neve H."/>
            <person name="Noben J.P."/>
            <person name="Bello F.D."/>
            <person name="van Sinderen D."/>
        </authorList>
    </citation>
    <scope>NUCLEOTIDE SEQUENCE [LARGE SCALE GENOMIC DNA]</scope>
    <source>
        <strain evidence="8">Ldl1</strain>
    </source>
</reference>
<keyword evidence="5" id="KW-0239">DNA-directed DNA polymerase</keyword>
<dbReference type="InterPro" id="IPR016195">
    <property type="entry name" value="Pol/histidinol_Pase-like"/>
</dbReference>
<dbReference type="GeneID" id="23681240"/>
<dbReference type="Gene3D" id="1.10.150.870">
    <property type="match status" value="1"/>
</dbReference>
<dbReference type="Proteomes" id="UP000030928">
    <property type="component" value="Segment"/>
</dbReference>
<dbReference type="RefSeq" id="YP_009126479.1">
    <property type="nucleotide sequence ID" value="NC_026609.1"/>
</dbReference>
<dbReference type="SUPFAM" id="SSF89550">
    <property type="entry name" value="PHP domain-like"/>
    <property type="match status" value="1"/>
</dbReference>
<dbReference type="InterPro" id="IPR003141">
    <property type="entry name" value="Pol/His_phosphatase_N"/>
</dbReference>
<dbReference type="GO" id="GO:0008408">
    <property type="term" value="F:3'-5' exonuclease activity"/>
    <property type="evidence" value="ECO:0007669"/>
    <property type="project" value="InterPro"/>
</dbReference>
<dbReference type="SMART" id="SM00481">
    <property type="entry name" value="POLIIIAc"/>
    <property type="match status" value="1"/>
</dbReference>
<gene>
    <name evidence="8" type="ORF">LDL_037</name>
</gene>
<keyword evidence="4" id="KW-0235">DNA replication</keyword>
<dbReference type="PANTHER" id="PTHR32294:SF0">
    <property type="entry name" value="DNA POLYMERASE III SUBUNIT ALPHA"/>
    <property type="match status" value="1"/>
</dbReference>
<dbReference type="GO" id="GO:0006260">
    <property type="term" value="P:DNA replication"/>
    <property type="evidence" value="ECO:0007669"/>
    <property type="project" value="UniProtKB-KW"/>
</dbReference>
<dbReference type="Pfam" id="PF17657">
    <property type="entry name" value="DNA_pol3_finger"/>
    <property type="match status" value="1"/>
</dbReference>
<dbReference type="InterPro" id="IPR004013">
    <property type="entry name" value="PHP_dom"/>
</dbReference>
<evidence type="ECO:0000256" key="5">
    <source>
        <dbReference type="ARBA" id="ARBA00022932"/>
    </source>
</evidence>
<protein>
    <recommendedName>
        <fullName evidence="1">DNA-directed DNA polymerase</fullName>
        <ecNumber evidence="1">2.7.7.7</ecNumber>
    </recommendedName>
</protein>
<keyword evidence="2" id="KW-0808">Transferase</keyword>